<protein>
    <recommendedName>
        <fullName evidence="3">LysM domain-containing protein</fullName>
    </recommendedName>
</protein>
<evidence type="ECO:0000256" key="1">
    <source>
        <dbReference type="SAM" id="MobiDB-lite"/>
    </source>
</evidence>
<name>A0A323TKE4_9BACI</name>
<feature type="domain" description="LysM" evidence="3">
    <location>
        <begin position="27"/>
        <end position="72"/>
    </location>
</feature>
<dbReference type="SUPFAM" id="SSF55797">
    <property type="entry name" value="PR-1-like"/>
    <property type="match status" value="1"/>
</dbReference>
<accession>A0A323TKE4</accession>
<dbReference type="Pfam" id="PF00188">
    <property type="entry name" value="CAP"/>
    <property type="match status" value="1"/>
</dbReference>
<dbReference type="SMART" id="SM00257">
    <property type="entry name" value="LysM"/>
    <property type="match status" value="1"/>
</dbReference>
<keyword evidence="2" id="KW-0732">Signal</keyword>
<dbReference type="Gene3D" id="3.10.350.10">
    <property type="entry name" value="LysM domain"/>
    <property type="match status" value="1"/>
</dbReference>
<evidence type="ECO:0000313" key="5">
    <source>
        <dbReference type="Proteomes" id="UP000248214"/>
    </source>
</evidence>
<dbReference type="EMBL" id="PDOD01000001">
    <property type="protein sequence ID" value="PYZ95289.1"/>
    <property type="molecule type" value="Genomic_DNA"/>
</dbReference>
<dbReference type="InterPro" id="IPR035940">
    <property type="entry name" value="CAP_sf"/>
</dbReference>
<dbReference type="Pfam" id="PF01476">
    <property type="entry name" value="LysM"/>
    <property type="match status" value="1"/>
</dbReference>
<dbReference type="SUPFAM" id="SSF54106">
    <property type="entry name" value="LysM domain"/>
    <property type="match status" value="1"/>
</dbReference>
<evidence type="ECO:0000313" key="4">
    <source>
        <dbReference type="EMBL" id="PYZ95289.1"/>
    </source>
</evidence>
<gene>
    <name evidence="4" type="ORF">CR194_00495</name>
</gene>
<feature type="region of interest" description="Disordered" evidence="1">
    <location>
        <begin position="73"/>
        <end position="94"/>
    </location>
</feature>
<dbReference type="PANTHER" id="PTHR31157:SF1">
    <property type="entry name" value="SCP DOMAIN-CONTAINING PROTEIN"/>
    <property type="match status" value="1"/>
</dbReference>
<dbReference type="CDD" id="cd00118">
    <property type="entry name" value="LysM"/>
    <property type="match status" value="1"/>
</dbReference>
<dbReference type="InterPro" id="IPR018392">
    <property type="entry name" value="LysM"/>
</dbReference>
<dbReference type="CDD" id="cd05379">
    <property type="entry name" value="CAP_bacterial"/>
    <property type="match status" value="1"/>
</dbReference>
<dbReference type="Proteomes" id="UP000248214">
    <property type="component" value="Unassembled WGS sequence"/>
</dbReference>
<feature type="signal peptide" evidence="2">
    <location>
        <begin position="1"/>
        <end position="25"/>
    </location>
</feature>
<dbReference type="NCBIfam" id="TIGR02909">
    <property type="entry name" value="spore_YkwD"/>
    <property type="match status" value="1"/>
</dbReference>
<dbReference type="PANTHER" id="PTHR31157">
    <property type="entry name" value="SCP DOMAIN-CONTAINING PROTEIN"/>
    <property type="match status" value="1"/>
</dbReference>
<organism evidence="4 5">
    <name type="scientific">Salipaludibacillus keqinensis</name>
    <dbReference type="NCBI Taxonomy" id="2045207"/>
    <lineage>
        <taxon>Bacteria</taxon>
        <taxon>Bacillati</taxon>
        <taxon>Bacillota</taxon>
        <taxon>Bacilli</taxon>
        <taxon>Bacillales</taxon>
        <taxon>Bacillaceae</taxon>
    </lineage>
</organism>
<dbReference type="InterPro" id="IPR014044">
    <property type="entry name" value="CAP_dom"/>
</dbReference>
<reference evidence="4 5" key="1">
    <citation type="submission" date="2017-10" db="EMBL/GenBank/DDBJ databases">
        <title>Bacillus sp. nov., a halophilic bacterium isolated from a Keqin Lake.</title>
        <authorList>
            <person name="Wang H."/>
        </authorList>
    </citation>
    <scope>NUCLEOTIDE SEQUENCE [LARGE SCALE GENOMIC DNA]</scope>
    <source>
        <strain evidence="4 5">KQ-12</strain>
    </source>
</reference>
<proteinExistence type="predicted"/>
<feature type="chain" id="PRO_5016242369" description="LysM domain-containing protein" evidence="2">
    <location>
        <begin position="26"/>
        <end position="222"/>
    </location>
</feature>
<evidence type="ECO:0000259" key="3">
    <source>
        <dbReference type="PROSITE" id="PS51782"/>
    </source>
</evidence>
<keyword evidence="5" id="KW-1185">Reference proteome</keyword>
<sequence length="222" mass="24524">MLKKILASIFVIGMAFPLFISSGHANTTYQVERGDTLWLISVENGVSFRDLLNANGSIANPALIYPGQQITIPSSGGQSSSSQGNTEQQVSQSQVSQFEREVVRLTNVERQSRGLSPLQLDEQVSQVARLKSQDMADQGYFSHQSPRYGSPFDMLRSEGVSYQRAGENIAAGQSTPAQVVQGWMNSQGHRENILNSHYTHIGVGHVEGGSYRHYWTQMFISK</sequence>
<dbReference type="InterPro" id="IPR014258">
    <property type="entry name" value="CAP_domain_YkwD-like"/>
</dbReference>
<comment type="caution">
    <text evidence="4">The sequence shown here is derived from an EMBL/GenBank/DDBJ whole genome shotgun (WGS) entry which is preliminary data.</text>
</comment>
<dbReference type="AlphaFoldDB" id="A0A323TKE4"/>
<dbReference type="PROSITE" id="PS51782">
    <property type="entry name" value="LYSM"/>
    <property type="match status" value="1"/>
</dbReference>
<dbReference type="Gene3D" id="3.40.33.10">
    <property type="entry name" value="CAP"/>
    <property type="match status" value="1"/>
</dbReference>
<evidence type="ECO:0000256" key="2">
    <source>
        <dbReference type="SAM" id="SignalP"/>
    </source>
</evidence>
<dbReference type="InterPro" id="IPR036779">
    <property type="entry name" value="LysM_dom_sf"/>
</dbReference>
<dbReference type="OrthoDB" id="9783944at2"/>